<protein>
    <submittedName>
        <fullName evidence="4">WHG domain-containing protein</fullName>
    </submittedName>
</protein>
<sequence>MTLAAVAARAGVAVPSLYKHVDGLPGVRREVTLRCVAELDAVVAAAADAASDADDDPRGRLRAVAHALRAWAHARPGRYQAVQDDWRGHPDAAALQAAAATLLGHLSALVAAVGVPPRRHVDAVRAVRAAVHGFVALELAGGFGLADDVDVSFDFLVDGLVGGLAATADPGVEPG</sequence>
<dbReference type="SUPFAM" id="SSF48498">
    <property type="entry name" value="Tetracyclin repressor-like, C-terminal domain"/>
    <property type="match status" value="1"/>
</dbReference>
<evidence type="ECO:0000313" key="5">
    <source>
        <dbReference type="Proteomes" id="UP000296469"/>
    </source>
</evidence>
<dbReference type="InterPro" id="IPR025996">
    <property type="entry name" value="MT1864/Rv1816-like_C"/>
</dbReference>
<dbReference type="AlphaFoldDB" id="A0A4P7SMC1"/>
<keyword evidence="1" id="KW-0805">Transcription regulation</keyword>
<reference evidence="4 5" key="1">
    <citation type="submission" date="2019-04" db="EMBL/GenBank/DDBJ databases">
        <title>Isolation and identification of Cellulomonas shaoxiangyii sp. Nov. isolated from feces of the Tibetan antelopes (Pantholops hodgsonii) in the Qinghai-Tibet plateau of China.</title>
        <authorList>
            <person name="Tian Z."/>
        </authorList>
    </citation>
    <scope>NUCLEOTIDE SEQUENCE [LARGE SCALE GENOMIC DNA]</scope>
    <source>
        <strain evidence="4 5">Z28</strain>
    </source>
</reference>
<name>A0A4P7SMC1_9CELL</name>
<dbReference type="Proteomes" id="UP000296469">
    <property type="component" value="Chromosome"/>
</dbReference>
<dbReference type="Gene3D" id="1.10.357.10">
    <property type="entry name" value="Tetracycline Repressor, domain 2"/>
    <property type="match status" value="1"/>
</dbReference>
<accession>A0A4P7SMC1</accession>
<dbReference type="Pfam" id="PF13305">
    <property type="entry name" value="TetR_C_33"/>
    <property type="match status" value="1"/>
</dbReference>
<dbReference type="KEGG" id="celz:E5225_13360"/>
<evidence type="ECO:0000256" key="1">
    <source>
        <dbReference type="ARBA" id="ARBA00023015"/>
    </source>
</evidence>
<evidence type="ECO:0000313" key="4">
    <source>
        <dbReference type="EMBL" id="QCB95420.1"/>
    </source>
</evidence>
<dbReference type="InterPro" id="IPR036271">
    <property type="entry name" value="Tet_transcr_reg_TetR-rel_C_sf"/>
</dbReference>
<proteinExistence type="predicted"/>
<organism evidence="4 5">
    <name type="scientific">Cellulomonas shaoxiangyii</name>
    <dbReference type="NCBI Taxonomy" id="2566013"/>
    <lineage>
        <taxon>Bacteria</taxon>
        <taxon>Bacillati</taxon>
        <taxon>Actinomycetota</taxon>
        <taxon>Actinomycetes</taxon>
        <taxon>Micrococcales</taxon>
        <taxon>Cellulomonadaceae</taxon>
        <taxon>Cellulomonas</taxon>
    </lineage>
</organism>
<keyword evidence="5" id="KW-1185">Reference proteome</keyword>
<feature type="domain" description="HTH-type transcriptional regulator MT1864/Rv1816-like C-terminal" evidence="3">
    <location>
        <begin position="61"/>
        <end position="159"/>
    </location>
</feature>
<dbReference type="Gene3D" id="1.10.10.60">
    <property type="entry name" value="Homeodomain-like"/>
    <property type="match status" value="1"/>
</dbReference>
<dbReference type="EMBL" id="CP039291">
    <property type="protein sequence ID" value="QCB95420.1"/>
    <property type="molecule type" value="Genomic_DNA"/>
</dbReference>
<evidence type="ECO:0000259" key="3">
    <source>
        <dbReference type="Pfam" id="PF13305"/>
    </source>
</evidence>
<evidence type="ECO:0000256" key="2">
    <source>
        <dbReference type="ARBA" id="ARBA00023163"/>
    </source>
</evidence>
<gene>
    <name evidence="4" type="ORF">E5225_13360</name>
</gene>
<keyword evidence="2" id="KW-0804">Transcription</keyword>